<evidence type="ECO:0000256" key="6">
    <source>
        <dbReference type="ARBA" id="ARBA00022777"/>
    </source>
</evidence>
<dbReference type="Proteomes" id="UP001297422">
    <property type="component" value="Unassembled WGS sequence"/>
</dbReference>
<dbReference type="Proteomes" id="UP001149331">
    <property type="component" value="Unassembled WGS sequence"/>
</dbReference>
<dbReference type="EMBL" id="JAQMLR010000005">
    <property type="protein sequence ID" value="MDB8738470.1"/>
    <property type="molecule type" value="Genomic_DNA"/>
</dbReference>
<keyword evidence="3 9" id="KW-0762">Sugar transport</keyword>
<dbReference type="InterPro" id="IPR051819">
    <property type="entry name" value="PTS_sugar-specific_EIIB"/>
</dbReference>
<evidence type="ECO:0000313" key="9">
    <source>
        <dbReference type="EMBL" id="MCB5493071.1"/>
    </source>
</evidence>
<evidence type="ECO:0000313" key="11">
    <source>
        <dbReference type="EMBL" id="MDB8738470.1"/>
    </source>
</evidence>
<dbReference type="InterPro" id="IPR036095">
    <property type="entry name" value="PTS_EIIB-like_sf"/>
</dbReference>
<gene>
    <name evidence="9" type="ORF">LIQ10_04850</name>
    <name evidence="12" type="ORF">O4N78_10580</name>
    <name evidence="11" type="ORF">PNU63_06730</name>
    <name evidence="10" type="ORF">PNW85_07910</name>
</gene>
<reference evidence="12" key="2">
    <citation type="submission" date="2022-12" db="EMBL/GenBank/DDBJ databases">
        <title>Genome of R. gnavus strain RSHDN_120.</title>
        <authorList>
            <person name="Abdugheni R."/>
        </authorList>
    </citation>
    <scope>NUCLEOTIDE SEQUENCE</scope>
    <source>
        <strain evidence="12">RSHDN_120</strain>
    </source>
</reference>
<evidence type="ECO:0000256" key="2">
    <source>
        <dbReference type="ARBA" id="ARBA00022553"/>
    </source>
</evidence>
<keyword evidence="6" id="KW-0418">Kinase</keyword>
<dbReference type="RefSeq" id="WP_225084648.1">
    <property type="nucleotide sequence ID" value="NZ_AP031446.1"/>
</dbReference>
<dbReference type="NCBIfam" id="TIGR00853">
    <property type="entry name" value="pts-lac"/>
    <property type="match status" value="1"/>
</dbReference>
<dbReference type="GO" id="GO:0009401">
    <property type="term" value="P:phosphoenolpyruvate-dependent sugar phosphotransferase system"/>
    <property type="evidence" value="ECO:0007669"/>
    <property type="project" value="UniProtKB-KW"/>
</dbReference>
<reference evidence="10" key="3">
    <citation type="submission" date="2023-01" db="EMBL/GenBank/DDBJ databases">
        <title>Human gut microbiome strain richness.</title>
        <authorList>
            <person name="Chen-Liaw A."/>
        </authorList>
    </citation>
    <scope>NUCLEOTIDE SEQUENCE</scope>
    <source>
        <strain evidence="11">1001217st1_A9_1001217B_191108</strain>
        <strain evidence="10">RTP21484st1_H11_RTP21484_190118</strain>
    </source>
</reference>
<protein>
    <submittedName>
        <fullName evidence="9">PTS sugar transporter subunit IIB</fullName>
    </submittedName>
</protein>
<dbReference type="GO" id="GO:0016301">
    <property type="term" value="F:kinase activity"/>
    <property type="evidence" value="ECO:0007669"/>
    <property type="project" value="UniProtKB-KW"/>
</dbReference>
<proteinExistence type="predicted"/>
<evidence type="ECO:0000256" key="7">
    <source>
        <dbReference type="PROSITE-ProRule" id="PRU00423"/>
    </source>
</evidence>
<dbReference type="InterPro" id="IPR003501">
    <property type="entry name" value="PTS_EIIB_2/3"/>
</dbReference>
<dbReference type="GO" id="GO:0008982">
    <property type="term" value="F:protein-N(PI)-phosphohistidine-sugar phosphotransferase activity"/>
    <property type="evidence" value="ECO:0007669"/>
    <property type="project" value="InterPro"/>
</dbReference>
<dbReference type="Proteomes" id="UP001211731">
    <property type="component" value="Unassembled WGS sequence"/>
</dbReference>
<organism evidence="9 13">
    <name type="scientific">Mediterraneibacter gnavus</name>
    <name type="common">Ruminococcus gnavus</name>
    <dbReference type="NCBI Taxonomy" id="33038"/>
    <lineage>
        <taxon>Bacteria</taxon>
        <taxon>Bacillati</taxon>
        <taxon>Bacillota</taxon>
        <taxon>Clostridia</taxon>
        <taxon>Lachnospirales</taxon>
        <taxon>Lachnospiraceae</taxon>
        <taxon>Mediterraneibacter</taxon>
    </lineage>
</organism>
<dbReference type="Pfam" id="PF02302">
    <property type="entry name" value="PTS_IIB"/>
    <property type="match status" value="1"/>
</dbReference>
<dbReference type="Gene3D" id="3.40.50.2300">
    <property type="match status" value="1"/>
</dbReference>
<keyword evidence="1" id="KW-0813">Transport</keyword>
<evidence type="ECO:0000259" key="8">
    <source>
        <dbReference type="PROSITE" id="PS51100"/>
    </source>
</evidence>
<reference evidence="9" key="1">
    <citation type="submission" date="2021-10" db="EMBL/GenBank/DDBJ databases">
        <title>Collection of gut derived symbiotic bacterial strains cultured from healthy donors.</title>
        <authorList>
            <person name="Lin H."/>
            <person name="Littmann E."/>
            <person name="Claire K."/>
            <person name="Pamer E."/>
        </authorList>
    </citation>
    <scope>NUCLEOTIDE SEQUENCE</scope>
    <source>
        <strain evidence="9">MSK.23.4</strain>
    </source>
</reference>
<name>A0AAJ1EPV3_MEDGN</name>
<evidence type="ECO:0000313" key="10">
    <source>
        <dbReference type="EMBL" id="MDB8686599.1"/>
    </source>
</evidence>
<feature type="modified residue" description="Phosphocysteine; by EIIA" evidence="7">
    <location>
        <position position="18"/>
    </location>
</feature>
<dbReference type="CDD" id="cd05564">
    <property type="entry name" value="PTS_IIB_chitobiose_lichenan"/>
    <property type="match status" value="1"/>
</dbReference>
<dbReference type="AlphaFoldDB" id="A0AAJ1EPV3"/>
<evidence type="ECO:0000256" key="1">
    <source>
        <dbReference type="ARBA" id="ARBA00022448"/>
    </source>
</evidence>
<evidence type="ECO:0000256" key="5">
    <source>
        <dbReference type="ARBA" id="ARBA00022683"/>
    </source>
</evidence>
<accession>A0AAJ1EPV3</accession>
<dbReference type="EMBL" id="JAQMLA010000017">
    <property type="protein sequence ID" value="MDB8686599.1"/>
    <property type="molecule type" value="Genomic_DNA"/>
</dbReference>
<keyword evidence="5" id="KW-0598">Phosphotransferase system</keyword>
<evidence type="ECO:0000313" key="12">
    <source>
        <dbReference type="EMBL" id="MDE1204006.1"/>
    </source>
</evidence>
<dbReference type="InterPro" id="IPR013012">
    <property type="entry name" value="PTS_EIIB_3"/>
</dbReference>
<comment type="caution">
    <text evidence="9">The sequence shown here is derived from an EMBL/GenBank/DDBJ whole genome shotgun (WGS) entry which is preliminary data.</text>
</comment>
<dbReference type="Proteomes" id="UP001212160">
    <property type="component" value="Unassembled WGS sequence"/>
</dbReference>
<dbReference type="SUPFAM" id="SSF52794">
    <property type="entry name" value="PTS system IIB component-like"/>
    <property type="match status" value="1"/>
</dbReference>
<keyword evidence="4" id="KW-0808">Transferase</keyword>
<evidence type="ECO:0000256" key="4">
    <source>
        <dbReference type="ARBA" id="ARBA00022679"/>
    </source>
</evidence>
<feature type="domain" description="PTS EIIB type-3" evidence="8">
    <location>
        <begin position="11"/>
        <end position="114"/>
    </location>
</feature>
<dbReference type="PANTHER" id="PTHR34581">
    <property type="entry name" value="PTS SYSTEM N,N'-DIACETYLCHITOBIOSE-SPECIFIC EIIB COMPONENT"/>
    <property type="match status" value="1"/>
</dbReference>
<dbReference type="PROSITE" id="PS51100">
    <property type="entry name" value="PTS_EIIB_TYPE_3"/>
    <property type="match status" value="1"/>
</dbReference>
<dbReference type="EMBL" id="JAPZEG010000012">
    <property type="protein sequence ID" value="MDE1204006.1"/>
    <property type="molecule type" value="Genomic_DNA"/>
</dbReference>
<evidence type="ECO:0000256" key="3">
    <source>
        <dbReference type="ARBA" id="ARBA00022597"/>
    </source>
</evidence>
<dbReference type="EMBL" id="JAJBNC010000006">
    <property type="protein sequence ID" value="MCB5493071.1"/>
    <property type="molecule type" value="Genomic_DNA"/>
</dbReference>
<evidence type="ECO:0000313" key="13">
    <source>
        <dbReference type="Proteomes" id="UP001297422"/>
    </source>
</evidence>
<sequence length="114" mass="12500">MDRKGYFNMEKKVIMLACAAGMSTSLLVSKMQKAATEKGFDAEIFAVAAAEAQDYVEKQHVDVVLLGPQVRFMEADFKKKMEPKGIPVGVIPMADYGMMNGAKVLEFADTLMKG</sequence>
<dbReference type="PANTHER" id="PTHR34581:SF2">
    <property type="entry name" value="PTS SYSTEM N,N'-DIACETYLCHITOBIOSE-SPECIFIC EIIB COMPONENT"/>
    <property type="match status" value="1"/>
</dbReference>
<keyword evidence="2" id="KW-0597">Phosphoprotein</keyword>